<keyword evidence="8 11" id="KW-1133">Transmembrane helix</keyword>
<evidence type="ECO:0000259" key="12">
    <source>
        <dbReference type="Pfam" id="PF01435"/>
    </source>
</evidence>
<comment type="cofactor">
    <cofactor evidence="1">
        <name>Zn(2+)</name>
        <dbReference type="ChEBI" id="CHEBI:29105"/>
    </cofactor>
</comment>
<dbReference type="KEGG" id="pbap:Pla133_09790"/>
<evidence type="ECO:0000256" key="7">
    <source>
        <dbReference type="ARBA" id="ARBA00022833"/>
    </source>
</evidence>
<name>A0A518BG73_9BACT</name>
<evidence type="ECO:0000256" key="3">
    <source>
        <dbReference type="ARBA" id="ARBA00022670"/>
    </source>
</evidence>
<protein>
    <submittedName>
        <fullName evidence="13">Protease HtpX</fullName>
    </submittedName>
</protein>
<dbReference type="PANTHER" id="PTHR43221">
    <property type="entry name" value="PROTEASE HTPX"/>
    <property type="match status" value="1"/>
</dbReference>
<dbReference type="AlphaFoldDB" id="A0A518BG73"/>
<evidence type="ECO:0000256" key="1">
    <source>
        <dbReference type="ARBA" id="ARBA00001947"/>
    </source>
</evidence>
<keyword evidence="4 11" id="KW-0812">Transmembrane</keyword>
<dbReference type="InterPro" id="IPR050083">
    <property type="entry name" value="HtpX_protease"/>
</dbReference>
<evidence type="ECO:0000313" key="14">
    <source>
        <dbReference type="Proteomes" id="UP000316921"/>
    </source>
</evidence>
<keyword evidence="14" id="KW-1185">Reference proteome</keyword>
<evidence type="ECO:0000256" key="9">
    <source>
        <dbReference type="ARBA" id="ARBA00023049"/>
    </source>
</evidence>
<feature type="transmembrane region" description="Helical" evidence="11">
    <location>
        <begin position="103"/>
        <end position="124"/>
    </location>
</feature>
<evidence type="ECO:0000256" key="2">
    <source>
        <dbReference type="ARBA" id="ARBA00022475"/>
    </source>
</evidence>
<evidence type="ECO:0000256" key="4">
    <source>
        <dbReference type="ARBA" id="ARBA00022692"/>
    </source>
</evidence>
<dbReference type="GO" id="GO:0006508">
    <property type="term" value="P:proteolysis"/>
    <property type="evidence" value="ECO:0007669"/>
    <property type="project" value="UniProtKB-KW"/>
</dbReference>
<evidence type="ECO:0000256" key="10">
    <source>
        <dbReference type="ARBA" id="ARBA00023136"/>
    </source>
</evidence>
<dbReference type="GO" id="GO:0046872">
    <property type="term" value="F:metal ion binding"/>
    <property type="evidence" value="ECO:0007669"/>
    <property type="project" value="UniProtKB-KW"/>
</dbReference>
<dbReference type="GO" id="GO:0004222">
    <property type="term" value="F:metalloendopeptidase activity"/>
    <property type="evidence" value="ECO:0007669"/>
    <property type="project" value="InterPro"/>
</dbReference>
<keyword evidence="6" id="KW-0378">Hydrolase</keyword>
<evidence type="ECO:0000256" key="6">
    <source>
        <dbReference type="ARBA" id="ARBA00022801"/>
    </source>
</evidence>
<keyword evidence="9" id="KW-0482">Metalloprotease</keyword>
<dbReference type="Pfam" id="PF01435">
    <property type="entry name" value="Peptidase_M48"/>
    <property type="match status" value="1"/>
</dbReference>
<evidence type="ECO:0000256" key="5">
    <source>
        <dbReference type="ARBA" id="ARBA00022723"/>
    </source>
</evidence>
<reference evidence="13 14" key="1">
    <citation type="submission" date="2019-02" db="EMBL/GenBank/DDBJ databases">
        <title>Deep-cultivation of Planctomycetes and their phenomic and genomic characterization uncovers novel biology.</title>
        <authorList>
            <person name="Wiegand S."/>
            <person name="Jogler M."/>
            <person name="Boedeker C."/>
            <person name="Pinto D."/>
            <person name="Vollmers J."/>
            <person name="Rivas-Marin E."/>
            <person name="Kohn T."/>
            <person name="Peeters S.H."/>
            <person name="Heuer A."/>
            <person name="Rast P."/>
            <person name="Oberbeckmann S."/>
            <person name="Bunk B."/>
            <person name="Jeske O."/>
            <person name="Meyerdierks A."/>
            <person name="Storesund J.E."/>
            <person name="Kallscheuer N."/>
            <person name="Luecker S."/>
            <person name="Lage O.M."/>
            <person name="Pohl T."/>
            <person name="Merkel B.J."/>
            <person name="Hornburger P."/>
            <person name="Mueller R.-W."/>
            <person name="Bruemmer F."/>
            <person name="Labrenz M."/>
            <person name="Spormann A.M."/>
            <person name="Op den Camp H."/>
            <person name="Overmann J."/>
            <person name="Amann R."/>
            <person name="Jetten M.S.M."/>
            <person name="Mascher T."/>
            <person name="Medema M.H."/>
            <person name="Devos D.P."/>
            <person name="Kaster A.-K."/>
            <person name="Ovreas L."/>
            <person name="Rohde M."/>
            <person name="Galperin M.Y."/>
            <person name="Jogler C."/>
        </authorList>
    </citation>
    <scope>NUCLEOTIDE SEQUENCE [LARGE SCALE GENOMIC DNA]</scope>
    <source>
        <strain evidence="13 14">Pla133</strain>
    </source>
</reference>
<dbReference type="RefSeq" id="WP_145062983.1">
    <property type="nucleotide sequence ID" value="NZ_CP036287.1"/>
</dbReference>
<evidence type="ECO:0000256" key="8">
    <source>
        <dbReference type="ARBA" id="ARBA00022989"/>
    </source>
</evidence>
<keyword evidence="3 13" id="KW-0645">Protease</keyword>
<proteinExistence type="predicted"/>
<evidence type="ECO:0000313" key="13">
    <source>
        <dbReference type="EMBL" id="QDU65913.1"/>
    </source>
</evidence>
<feature type="domain" description="Peptidase M48" evidence="12">
    <location>
        <begin position="198"/>
        <end position="395"/>
    </location>
</feature>
<evidence type="ECO:0000256" key="11">
    <source>
        <dbReference type="SAM" id="Phobius"/>
    </source>
</evidence>
<dbReference type="InterPro" id="IPR001915">
    <property type="entry name" value="Peptidase_M48"/>
</dbReference>
<gene>
    <name evidence="13" type="primary">htpX_1</name>
    <name evidence="13" type="ORF">Pla133_09790</name>
</gene>
<sequence length="711" mass="77015">MLDDQLRASATNSSTFAQGTQGADRAATAAECVSIEAAIAIDGPKPKAGLAYRVNLVAVALAMVLLPMVYAGLVLGLGLVTIWYPLNAGDLLPADLPVRGKALAYVLPTVAGLAATLFLLKPLLSRRPKGRGRRELKREQEPKLFAFLDGLADGQGAPRPVRVEVDLRVNASASLVSVRSLVRGDLVLTLGLPLVAGLDVRSFAAVVAHEYGHFAQGTAMRAYWVIATVHGWFERVVFERDQWDERIESVQQRTDWISRRMALPIAGARGMVWVSRRILLGLMRLGELATAALSRQMEFDADAHAVRVVGTEVFEAMLPELSVIDSARRNAEHDTEMAWREHSLPEDLVALTVANLRQFSPEARDELREHALASAPRWYASHPPGAQRIKRARSRGGDCRVNLDGPASRLFADFGALSRDLTISQHRAVLGGSFDPQCMVAAEDILAVGNRRSAERGARGWLFGEGFRLPEIASASLRAATDALGIDPSDRYEREEVVRRRLAGHALAESGIKFKPSLLDLDSGEPLLARGDRRTWDETRQGQVGREAAPILGDVRGSQEWLAGAGRDEEAQALGGLIDFVEALGSCWPAVHELGRCLDVLDRTLDALTDQLEVDRDAAQAQIDALAGMLRCALDDARDSLGSLVVPADASVGCLWPEDAEPADLSPAALLRLAGEVWSQLERGYEECLGALAVRVKEVAVTRRNSLDAAA</sequence>
<organism evidence="13 14">
    <name type="scientific">Engelhardtia mirabilis</name>
    <dbReference type="NCBI Taxonomy" id="2528011"/>
    <lineage>
        <taxon>Bacteria</taxon>
        <taxon>Pseudomonadati</taxon>
        <taxon>Planctomycetota</taxon>
        <taxon>Planctomycetia</taxon>
        <taxon>Planctomycetia incertae sedis</taxon>
        <taxon>Engelhardtia</taxon>
    </lineage>
</organism>
<feature type="transmembrane region" description="Helical" evidence="11">
    <location>
        <begin position="54"/>
        <end position="83"/>
    </location>
</feature>
<dbReference type="Proteomes" id="UP000316921">
    <property type="component" value="Chromosome"/>
</dbReference>
<dbReference type="PANTHER" id="PTHR43221:SF2">
    <property type="entry name" value="PROTEASE HTPX HOMOLOG"/>
    <property type="match status" value="1"/>
</dbReference>
<keyword evidence="2" id="KW-1003">Cell membrane</keyword>
<keyword evidence="10 11" id="KW-0472">Membrane</keyword>
<dbReference type="EMBL" id="CP036287">
    <property type="protein sequence ID" value="QDU65913.1"/>
    <property type="molecule type" value="Genomic_DNA"/>
</dbReference>
<keyword evidence="5" id="KW-0479">Metal-binding</keyword>
<accession>A0A518BG73</accession>
<keyword evidence="7" id="KW-0862">Zinc</keyword>
<dbReference type="CDD" id="cd07328">
    <property type="entry name" value="M48_Ste24p_like"/>
    <property type="match status" value="1"/>
</dbReference>